<sequence length="365" mass="40053">MSTTLMSLLVYSLLLCHHAAATSATVAATPTRRITALYVFGDSTVDPGNNNYLPSSLFRANHEPYGSNFPGRVPTGRFTDGRLATDYIADSLHLSKFIPAYLDPAHSNRDLLTGVSFASAGSGLDDLTIKITRALDLTGQVRYFEEAVNRVVGLVGKEKANRTVENALFLISVGTNDMAVNYFDLPTRALQFSPSEYSDFLIARLRDIIQWLYKLGGRRFAVVGLPPIGCLPIQVTVGSILNDTHWLQRSCVDHQNEVSQVYNGRLQAALNELQSQYSHARFVYTDIYSPLDDMISHPSSYGFERTLEGCCGTGIVEGSSLCNALTPMCPNASTYVFWDSIHPTQAAYHVIANSIEANVIPKLLS</sequence>
<evidence type="ECO:0000313" key="4">
    <source>
        <dbReference type="EMBL" id="KAJ8443929.1"/>
    </source>
</evidence>
<proteinExistence type="inferred from homology"/>
<name>A0A9Q1KI43_9CARY</name>
<accession>A0A9Q1KI43</accession>
<comment type="similarity">
    <text evidence="1">Belongs to the 'GDSL' lipolytic enzyme family.</text>
</comment>
<protein>
    <recommendedName>
        <fullName evidence="6">GDSL esterase/lipase</fullName>
    </recommendedName>
</protein>
<feature type="chain" id="PRO_5040308804" description="GDSL esterase/lipase" evidence="3">
    <location>
        <begin position="22"/>
        <end position="365"/>
    </location>
</feature>
<dbReference type="InterPro" id="IPR035669">
    <property type="entry name" value="SGNH_plant_lipase-like"/>
</dbReference>
<dbReference type="InterPro" id="IPR001087">
    <property type="entry name" value="GDSL"/>
</dbReference>
<dbReference type="Proteomes" id="UP001153076">
    <property type="component" value="Unassembled WGS sequence"/>
</dbReference>
<dbReference type="FunFam" id="3.40.50.1110:FF:000003">
    <property type="entry name" value="GDSL esterase/lipase APG"/>
    <property type="match status" value="1"/>
</dbReference>
<dbReference type="PANTHER" id="PTHR45642:SF139">
    <property type="entry name" value="SGNH HYDROLASE-TYPE ESTERASE DOMAIN-CONTAINING PROTEIN"/>
    <property type="match status" value="1"/>
</dbReference>
<dbReference type="Pfam" id="PF00657">
    <property type="entry name" value="Lipase_GDSL"/>
    <property type="match status" value="1"/>
</dbReference>
<reference evidence="4" key="1">
    <citation type="submission" date="2022-04" db="EMBL/GenBank/DDBJ databases">
        <title>Carnegiea gigantea Genome sequencing and assembly v2.</title>
        <authorList>
            <person name="Copetti D."/>
            <person name="Sanderson M.J."/>
            <person name="Burquez A."/>
            <person name="Wojciechowski M.F."/>
        </authorList>
    </citation>
    <scope>NUCLEOTIDE SEQUENCE</scope>
    <source>
        <strain evidence="4">SGP5-SGP5p</strain>
        <tissue evidence="4">Aerial part</tissue>
    </source>
</reference>
<dbReference type="InterPro" id="IPR050592">
    <property type="entry name" value="GDSL_lipolytic_enzyme"/>
</dbReference>
<keyword evidence="2 3" id="KW-0732">Signal</keyword>
<evidence type="ECO:0000256" key="3">
    <source>
        <dbReference type="SAM" id="SignalP"/>
    </source>
</evidence>
<evidence type="ECO:0008006" key="6">
    <source>
        <dbReference type="Google" id="ProtNLM"/>
    </source>
</evidence>
<dbReference type="PANTHER" id="PTHR45642">
    <property type="entry name" value="GDSL ESTERASE/LIPASE EXL3"/>
    <property type="match status" value="1"/>
</dbReference>
<dbReference type="EMBL" id="JAKOGI010000110">
    <property type="protein sequence ID" value="KAJ8443929.1"/>
    <property type="molecule type" value="Genomic_DNA"/>
</dbReference>
<evidence type="ECO:0000313" key="5">
    <source>
        <dbReference type="Proteomes" id="UP001153076"/>
    </source>
</evidence>
<dbReference type="Gene3D" id="3.40.50.1110">
    <property type="entry name" value="SGNH hydrolase"/>
    <property type="match status" value="1"/>
</dbReference>
<comment type="caution">
    <text evidence="4">The sequence shown here is derived from an EMBL/GenBank/DDBJ whole genome shotgun (WGS) entry which is preliminary data.</text>
</comment>
<dbReference type="SUPFAM" id="SSF52266">
    <property type="entry name" value="SGNH hydrolase"/>
    <property type="match status" value="1"/>
</dbReference>
<dbReference type="AlphaFoldDB" id="A0A9Q1KI43"/>
<dbReference type="InterPro" id="IPR036514">
    <property type="entry name" value="SGNH_hydro_sf"/>
</dbReference>
<organism evidence="4 5">
    <name type="scientific">Carnegiea gigantea</name>
    <dbReference type="NCBI Taxonomy" id="171969"/>
    <lineage>
        <taxon>Eukaryota</taxon>
        <taxon>Viridiplantae</taxon>
        <taxon>Streptophyta</taxon>
        <taxon>Embryophyta</taxon>
        <taxon>Tracheophyta</taxon>
        <taxon>Spermatophyta</taxon>
        <taxon>Magnoliopsida</taxon>
        <taxon>eudicotyledons</taxon>
        <taxon>Gunneridae</taxon>
        <taxon>Pentapetalae</taxon>
        <taxon>Caryophyllales</taxon>
        <taxon>Cactineae</taxon>
        <taxon>Cactaceae</taxon>
        <taxon>Cactoideae</taxon>
        <taxon>Echinocereeae</taxon>
        <taxon>Carnegiea</taxon>
    </lineage>
</organism>
<dbReference type="CDD" id="cd01837">
    <property type="entry name" value="SGNH_plant_lipase_like"/>
    <property type="match status" value="1"/>
</dbReference>
<dbReference type="GO" id="GO:0016788">
    <property type="term" value="F:hydrolase activity, acting on ester bonds"/>
    <property type="evidence" value="ECO:0007669"/>
    <property type="project" value="InterPro"/>
</dbReference>
<evidence type="ECO:0000256" key="1">
    <source>
        <dbReference type="ARBA" id="ARBA00008668"/>
    </source>
</evidence>
<evidence type="ECO:0000256" key="2">
    <source>
        <dbReference type="ARBA" id="ARBA00022729"/>
    </source>
</evidence>
<gene>
    <name evidence="4" type="ORF">Cgig2_032753</name>
</gene>
<keyword evidence="5" id="KW-1185">Reference proteome</keyword>
<feature type="signal peptide" evidence="3">
    <location>
        <begin position="1"/>
        <end position="21"/>
    </location>
</feature>
<dbReference type="OrthoDB" id="1600564at2759"/>